<keyword evidence="1" id="KW-0812">Transmembrane</keyword>
<sequence>MAKIDYETTGGGGIKGFLGRANKSFYSGGLFIRDWGLWAAKKSARVGFVIATTSIVVLMPLIFELAREGQSLEVERAHSKDLKSQGYSERQLQELGFSEFAIRPPSVALKK</sequence>
<accession>A0A7S0BZI4</accession>
<evidence type="ECO:0000256" key="1">
    <source>
        <dbReference type="SAM" id="Phobius"/>
    </source>
</evidence>
<dbReference type="AlphaFoldDB" id="A0A7S0BZI4"/>
<dbReference type="EMBL" id="HBEL01007377">
    <property type="protein sequence ID" value="CAD8407425.1"/>
    <property type="molecule type" value="Transcribed_RNA"/>
</dbReference>
<feature type="transmembrane region" description="Helical" evidence="1">
    <location>
        <begin position="46"/>
        <end position="66"/>
    </location>
</feature>
<dbReference type="CDD" id="cd22884">
    <property type="entry name" value="TOM22"/>
    <property type="match status" value="1"/>
</dbReference>
<keyword evidence="1" id="KW-1133">Transmembrane helix</keyword>
<gene>
    <name evidence="2" type="ORF">PINE0816_LOCUS3542</name>
</gene>
<evidence type="ECO:0000313" key="2">
    <source>
        <dbReference type="EMBL" id="CAD8407425.1"/>
    </source>
</evidence>
<name>A0A7S0BZI4_9STRA</name>
<proteinExistence type="predicted"/>
<keyword evidence="1" id="KW-0472">Membrane</keyword>
<organism evidence="2">
    <name type="scientific">Proboscia inermis</name>
    <dbReference type="NCBI Taxonomy" id="420281"/>
    <lineage>
        <taxon>Eukaryota</taxon>
        <taxon>Sar</taxon>
        <taxon>Stramenopiles</taxon>
        <taxon>Ochrophyta</taxon>
        <taxon>Bacillariophyta</taxon>
        <taxon>Coscinodiscophyceae</taxon>
        <taxon>Rhizosoleniophycidae</taxon>
        <taxon>Rhizosoleniales</taxon>
        <taxon>Rhizosoleniaceae</taxon>
        <taxon>Proboscia</taxon>
    </lineage>
</organism>
<reference evidence="2" key="1">
    <citation type="submission" date="2021-01" db="EMBL/GenBank/DDBJ databases">
        <authorList>
            <person name="Corre E."/>
            <person name="Pelletier E."/>
            <person name="Niang G."/>
            <person name="Scheremetjew M."/>
            <person name="Finn R."/>
            <person name="Kale V."/>
            <person name="Holt S."/>
            <person name="Cochrane G."/>
            <person name="Meng A."/>
            <person name="Brown T."/>
            <person name="Cohen L."/>
        </authorList>
    </citation>
    <scope>NUCLEOTIDE SEQUENCE</scope>
    <source>
        <strain evidence="2">CCAP1064/1</strain>
    </source>
</reference>
<protein>
    <submittedName>
        <fullName evidence="2">Uncharacterized protein</fullName>
    </submittedName>
</protein>